<evidence type="ECO:0000313" key="13">
    <source>
        <dbReference type="Proteomes" id="UP000622580"/>
    </source>
</evidence>
<evidence type="ECO:0000256" key="2">
    <source>
        <dbReference type="ARBA" id="ARBA00006704"/>
    </source>
</evidence>
<dbReference type="PRINTS" id="PR00124">
    <property type="entry name" value="ATPASEC"/>
</dbReference>
<protein>
    <recommendedName>
        <fullName evidence="9">ATP synthase subunit c</fullName>
    </recommendedName>
    <alternativeName>
        <fullName evidence="9">ATP synthase F(0) sector subunit c</fullName>
    </alternativeName>
    <alternativeName>
        <fullName evidence="9">F-type ATPase subunit c</fullName>
        <shortName evidence="9">F-ATPase subunit c</shortName>
    </alternativeName>
    <alternativeName>
        <fullName evidence="9">Lipid-binding protein</fullName>
    </alternativeName>
</protein>
<dbReference type="InterPro" id="IPR002379">
    <property type="entry name" value="ATPase_proteolipid_c-like_dom"/>
</dbReference>
<dbReference type="InterPro" id="IPR038662">
    <property type="entry name" value="ATP_synth_F0_csu_sf"/>
</dbReference>
<evidence type="ECO:0000259" key="10">
    <source>
        <dbReference type="Pfam" id="PF00137"/>
    </source>
</evidence>
<dbReference type="PANTHER" id="PTHR10031:SF0">
    <property type="entry name" value="ATPASE PROTEIN 9"/>
    <property type="match status" value="1"/>
</dbReference>
<keyword evidence="13" id="KW-1185">Reference proteome</keyword>
<comment type="function">
    <text evidence="9">Key component of the F(0) channel; it plays a direct role in translocation across the membrane. A homomeric c-ring of between 10-14 subunits forms the central stalk rotor element with the F(1) delta and epsilon subunits.</text>
</comment>
<evidence type="ECO:0000256" key="8">
    <source>
        <dbReference type="ARBA" id="ARBA00023310"/>
    </source>
</evidence>
<keyword evidence="8 9" id="KW-0066">ATP synthesis</keyword>
<keyword evidence="9" id="KW-0375">Hydrogen ion transport</keyword>
<dbReference type="Gene3D" id="1.20.20.10">
    <property type="entry name" value="F1F0 ATP synthase subunit C"/>
    <property type="match status" value="1"/>
</dbReference>
<keyword evidence="5 9" id="KW-1133">Transmembrane helix</keyword>
<keyword evidence="9" id="KW-1003">Cell membrane</keyword>
<dbReference type="GO" id="GO:0033177">
    <property type="term" value="C:proton-transporting two-sector ATPase complex, proton-transporting domain"/>
    <property type="evidence" value="ECO:0007669"/>
    <property type="project" value="InterPro"/>
</dbReference>
<feature type="site" description="Reversibly protonated during proton transport" evidence="9">
    <location>
        <position position="58"/>
    </location>
</feature>
<keyword evidence="3 9" id="KW-0138">CF(0)</keyword>
<comment type="similarity">
    <text evidence="2 9">Belongs to the ATPase C chain family.</text>
</comment>
<evidence type="ECO:0000313" key="11">
    <source>
        <dbReference type="EMBL" id="MBR7621136.1"/>
    </source>
</evidence>
<dbReference type="EMBL" id="CP068570">
    <property type="protein sequence ID" value="QQZ49815.1"/>
    <property type="molecule type" value="Genomic_DNA"/>
</dbReference>
<comment type="function">
    <text evidence="9">F(1)F(0) ATP synthase produces ATP from ADP in the presence of a proton or sodium gradient. F-type ATPases consist of two structural domains, F(1) containing the extramembraneous catalytic core and F(0) containing the membrane proton channel, linked together by a central stalk and a peripheral stalk. During catalysis, ATP synthesis in the catalytic domain of F(1) is coupled via a rotary mechanism of the central stalk subunits to proton translocation.</text>
</comment>
<keyword evidence="4 9" id="KW-0812">Transmembrane</keyword>
<dbReference type="GO" id="GO:0046933">
    <property type="term" value="F:proton-transporting ATP synthase activity, rotational mechanism"/>
    <property type="evidence" value="ECO:0007669"/>
    <property type="project" value="UniProtKB-UniRule"/>
</dbReference>
<evidence type="ECO:0000256" key="6">
    <source>
        <dbReference type="ARBA" id="ARBA00023121"/>
    </source>
</evidence>
<evidence type="ECO:0000313" key="12">
    <source>
        <dbReference type="EMBL" id="QQZ49815.1"/>
    </source>
</evidence>
<reference evidence="12" key="1">
    <citation type="submission" date="2021-01" db="EMBL/GenBank/DDBJ databases">
        <title>Genome sequence of Phenylobacterium sp. 20VBR1 isolated from a valley glaceir, Ny-Alesund, Svalbard.</title>
        <authorList>
            <person name="Thomas F.A."/>
            <person name="Krishnan K.P."/>
            <person name="Sinha R.K."/>
        </authorList>
    </citation>
    <scope>NUCLEOTIDE SEQUENCE</scope>
    <source>
        <strain evidence="12">20VBR1</strain>
    </source>
</reference>
<dbReference type="EMBL" id="JAGSGD010000001">
    <property type="protein sequence ID" value="MBR7621136.1"/>
    <property type="molecule type" value="Genomic_DNA"/>
</dbReference>
<dbReference type="GO" id="GO:0005886">
    <property type="term" value="C:plasma membrane"/>
    <property type="evidence" value="ECO:0007669"/>
    <property type="project" value="UniProtKB-SubCell"/>
</dbReference>
<keyword evidence="6 9" id="KW-0446">Lipid-binding</keyword>
<keyword evidence="7 9" id="KW-0472">Membrane</keyword>
<reference evidence="11" key="2">
    <citation type="submission" date="2021-04" db="EMBL/GenBank/DDBJ databases">
        <title>Draft genome assembly of strain Phenylobacterium sp. 20VBR1 using MiniION and Illumina platforms.</title>
        <authorList>
            <person name="Thomas F.A."/>
            <person name="Krishnan K.P."/>
            <person name="Sinha R.K."/>
        </authorList>
    </citation>
    <scope>NUCLEOTIDE SEQUENCE</scope>
    <source>
        <strain evidence="11">20VBR1</strain>
    </source>
</reference>
<evidence type="ECO:0000256" key="5">
    <source>
        <dbReference type="ARBA" id="ARBA00022989"/>
    </source>
</evidence>
<evidence type="ECO:0000256" key="7">
    <source>
        <dbReference type="ARBA" id="ARBA00023136"/>
    </source>
</evidence>
<gene>
    <name evidence="9" type="primary">atpE</name>
    <name evidence="11" type="ORF">JKL49_17210</name>
    <name evidence="12" type="ORF">JKL49_24115</name>
</gene>
<evidence type="ECO:0000256" key="1">
    <source>
        <dbReference type="ARBA" id="ARBA00004141"/>
    </source>
</evidence>
<keyword evidence="9" id="KW-0406">Ion transport</keyword>
<dbReference type="GO" id="GO:0045259">
    <property type="term" value="C:proton-transporting ATP synthase complex"/>
    <property type="evidence" value="ECO:0007669"/>
    <property type="project" value="UniProtKB-KW"/>
</dbReference>
<dbReference type="HAMAP" id="MF_01396">
    <property type="entry name" value="ATP_synth_c_bact"/>
    <property type="match status" value="1"/>
</dbReference>
<feature type="transmembrane region" description="Helical" evidence="9">
    <location>
        <begin position="6"/>
        <end position="29"/>
    </location>
</feature>
<dbReference type="GO" id="GO:0008289">
    <property type="term" value="F:lipid binding"/>
    <property type="evidence" value="ECO:0007669"/>
    <property type="project" value="UniProtKB-KW"/>
</dbReference>
<dbReference type="Pfam" id="PF00137">
    <property type="entry name" value="ATP-synt_C"/>
    <property type="match status" value="1"/>
</dbReference>
<dbReference type="AlphaFoldDB" id="A0A941HXI8"/>
<dbReference type="NCBIfam" id="NF005733">
    <property type="entry name" value="PRK07558.1"/>
    <property type="match status" value="1"/>
</dbReference>
<organism evidence="11 13">
    <name type="scientific">Phenylobacterium glaciei</name>
    <dbReference type="NCBI Taxonomy" id="2803784"/>
    <lineage>
        <taxon>Bacteria</taxon>
        <taxon>Pseudomonadati</taxon>
        <taxon>Pseudomonadota</taxon>
        <taxon>Alphaproteobacteria</taxon>
        <taxon>Caulobacterales</taxon>
        <taxon>Caulobacteraceae</taxon>
        <taxon>Phenylobacterium</taxon>
    </lineage>
</organism>
<keyword evidence="9" id="KW-0813">Transport</keyword>
<dbReference type="Proteomes" id="UP000622580">
    <property type="component" value="Unassembled WGS sequence"/>
</dbReference>
<dbReference type="PANTHER" id="PTHR10031">
    <property type="entry name" value="ATP SYNTHASE LIPID-BINDING PROTEIN, MITOCHONDRIAL"/>
    <property type="match status" value="1"/>
</dbReference>
<proteinExistence type="inferred from homology"/>
<accession>A0A941HXI8</accession>
<name>A0A941HXI8_9CAUL</name>
<dbReference type="InterPro" id="IPR035921">
    <property type="entry name" value="F/V-ATP_Csub_sf"/>
</dbReference>
<dbReference type="RefSeq" id="WP_215342062.1">
    <property type="nucleotide sequence ID" value="NZ_JAGSGD010000001.1"/>
</dbReference>
<dbReference type="InterPro" id="IPR000454">
    <property type="entry name" value="ATP_synth_F0_csu"/>
</dbReference>
<feature type="transmembrane region" description="Helical" evidence="9">
    <location>
        <begin position="50"/>
        <end position="74"/>
    </location>
</feature>
<feature type="domain" description="V-ATPase proteolipid subunit C-like" evidence="10">
    <location>
        <begin position="9"/>
        <end position="71"/>
    </location>
</feature>
<evidence type="ECO:0000256" key="9">
    <source>
        <dbReference type="HAMAP-Rule" id="MF_01396"/>
    </source>
</evidence>
<sequence length="76" mass="7758">MDVTAAKYIGAGLAMTGLIGAGAGLGILFGNYLQAAMRNPSAAAAERGMLFLGFAVTEAMGIFALVMAFIILFVQV</sequence>
<comment type="subcellular location">
    <subcellularLocation>
        <location evidence="9">Cell membrane</location>
        <topology evidence="9">Multi-pass membrane protein</topology>
    </subcellularLocation>
    <subcellularLocation>
        <location evidence="1">Membrane</location>
        <topology evidence="1">Multi-pass membrane protein</topology>
    </subcellularLocation>
</comment>
<dbReference type="SUPFAM" id="SSF81333">
    <property type="entry name" value="F1F0 ATP synthase subunit C"/>
    <property type="match status" value="1"/>
</dbReference>
<evidence type="ECO:0000256" key="3">
    <source>
        <dbReference type="ARBA" id="ARBA00022547"/>
    </source>
</evidence>
<evidence type="ECO:0000256" key="4">
    <source>
        <dbReference type="ARBA" id="ARBA00022692"/>
    </source>
</evidence>